<dbReference type="Gene3D" id="1.25.40.20">
    <property type="entry name" value="Ankyrin repeat-containing domain"/>
    <property type="match status" value="3"/>
</dbReference>
<dbReference type="SMART" id="SM00248">
    <property type="entry name" value="ANK"/>
    <property type="match status" value="15"/>
</dbReference>
<dbReference type="Pfam" id="PF12796">
    <property type="entry name" value="Ank_2"/>
    <property type="match status" value="3"/>
</dbReference>
<name>A0ABR2KQ67_9EUKA</name>
<evidence type="ECO:0008006" key="5">
    <source>
        <dbReference type="Google" id="ProtNLM"/>
    </source>
</evidence>
<dbReference type="PANTHER" id="PTHR24198">
    <property type="entry name" value="ANKYRIN REPEAT AND PROTEIN KINASE DOMAIN-CONTAINING PROTEIN"/>
    <property type="match status" value="1"/>
</dbReference>
<keyword evidence="1" id="KW-0677">Repeat</keyword>
<keyword evidence="4" id="KW-1185">Reference proteome</keyword>
<comment type="caution">
    <text evidence="3">The sequence shown here is derived from an EMBL/GenBank/DDBJ whole genome shotgun (WGS) entry which is preliminary data.</text>
</comment>
<protein>
    <recommendedName>
        <fullName evidence="5">DUF3447 domain-containing protein</fullName>
    </recommendedName>
</protein>
<organism evidence="3 4">
    <name type="scientific">Tritrichomonas musculus</name>
    <dbReference type="NCBI Taxonomy" id="1915356"/>
    <lineage>
        <taxon>Eukaryota</taxon>
        <taxon>Metamonada</taxon>
        <taxon>Parabasalia</taxon>
        <taxon>Tritrichomonadida</taxon>
        <taxon>Tritrichomonadidae</taxon>
        <taxon>Tritrichomonas</taxon>
    </lineage>
</organism>
<evidence type="ECO:0000256" key="2">
    <source>
        <dbReference type="ARBA" id="ARBA00023043"/>
    </source>
</evidence>
<evidence type="ECO:0000313" key="4">
    <source>
        <dbReference type="Proteomes" id="UP001470230"/>
    </source>
</evidence>
<reference evidence="3 4" key="1">
    <citation type="submission" date="2024-04" db="EMBL/GenBank/DDBJ databases">
        <title>Tritrichomonas musculus Genome.</title>
        <authorList>
            <person name="Alves-Ferreira E."/>
            <person name="Grigg M."/>
            <person name="Lorenzi H."/>
            <person name="Galac M."/>
        </authorList>
    </citation>
    <scope>NUCLEOTIDE SEQUENCE [LARGE SCALE GENOMIC DNA]</scope>
    <source>
        <strain evidence="3 4">EAF2021</strain>
    </source>
</reference>
<dbReference type="EMBL" id="JAPFFF010000004">
    <property type="protein sequence ID" value="KAK8892562.1"/>
    <property type="molecule type" value="Genomic_DNA"/>
</dbReference>
<sequence length="1655" mass="190975">MNRFLHNRQRNSNSGTILFCKKAKRDSITNSFSFNEEPTNDIESSTYKLFLLSDKCQFPFFEVIPKQFTISTKNGESHFNLEMLKETSSVISDHIRDNPNEMTYFLNISDEENVLGKFEQLYQGKTVIFDEDELPISHRITKILQISNCPNFMKPESLRVLDEFDSNGKADTFNPDINSCVTIYQKWFISYLQREELQTFTITTKRKEYKCNMFGIYASQIISEIHEKDSTTNNYFYDFEDEFNEFQLICDLMNFKQVDITNDNMDILKEMSESLQITYIMKQVDDFINNYESFTQKIDEQQTIIDSIDNLFDLLYNINNYGIQKVKFSIVQSQWSQTEENVQELAAFILQVIKTNSFLHKEIVELLIQLNEEANEEANKLKILLPFIVDKLMTQYMRNPFKSHFSIIDYVGKVHEFPTIDESINAGAKFVFFFIFLLYKKGIISKEEIIEKLKNYECKNRNLNAFFLPEILEIKPKSINIMRNPSDNNFNTLDQNNDNFAMIVNKYWPDKMDLYKEMLDNLEPDDELTKSLRYDDVDKLQMIITTNRINISKAVVPYNIFDDFNEDINVINYAAYYGSLKCFKYLLLNDGCIDESTLYFAVYGGNVEIIKIVDQRIPKHDFETKASEKHYNNPNKKFITKIINGKPICIINYTNDNVIIKSTISMHRNDLFDWLFEKRFVSKGKVGNELNDIASVSAINGNSHSLIEIVDKGCDISSQKFVCTAAQNGFCKITQLILSMINTDDKKNLLNSSCGQSIVYFGNLSIFKLLVKEMNEQTIEKVILYAISMNCHKIISYFFDNLDKIGFKIRKSFVNLALNMSITAKTNECFDYLMEKFNEISPSSFKIKMVNNMLNNACLRSNLFVVKKITEIIIKMSPNLNFTMQFIGAASVGSKDICQYFLDKKVFINYEQISLKVTKLGLIDEEIFKMIYENVSLTTKFQLLKCIDQAILKKNKKLVEFLLKEKAPCKDALIEAVSTHDLEMVDLVLKYNSEPGFINHVTKDGTAFMNAIKTGDYDIAKRLLSVPGIDLSLCNIHGENCLTLAIFFGSIDIFNAILDLIGDDIVDNPWLIADAFQKLFRKMTENDPTEVEWEMVKRLCEIKTIDPNFRVENTFFYQACLCNKIGIVESFLKLEKIDVNKYEIFSYRTPLMAAIEKGHKEIAELLIQFPKTDINAVDLYDDSAFIIAVRKNDKDIVDLLIKSERFDPIKSNFNFAFFNANAEIFEQLSSSKFIDVNFCYEILNHDNNTLLDNVVEKTALIHSVEINDIEKIDFIINHPTFDKYKSSIVEAIFEAVSKNNIVAFKKLIKLIDNDINIKNKKNLSLLYVAASKLSGAIIDELFNDSNFNPANSQIVTSFITSYCGTVIVQISNNNNNGQIVPPWQYQPPKPAFTHSKTMPHWQEQELNMDIWISQNQVKDEQTIPDANSRIEIMERILNYDKENSHLIDFNKLLSNGKTFFTIICQDYEEIGNVSDFLIDHGVDPNVCDEDGIYPLLTAIGLNSYNFVHSLIHSGKVVYSQLGNRTTYLHVAAAFADDKVLRMLLEENVFDINATDINGETPLMLACRSKNVAKITLLFDIDNIDYLHCNNDGMDALDIIKELPQNEAKEARNSKENYKQKIISIVTEQLHYSYGQKCNDTNLLNNNISFIFGDQD</sequence>
<gene>
    <name evidence="3" type="ORF">M9Y10_029795</name>
</gene>
<evidence type="ECO:0000313" key="3">
    <source>
        <dbReference type="EMBL" id="KAK8892562.1"/>
    </source>
</evidence>
<accession>A0ABR2KQ67</accession>
<proteinExistence type="predicted"/>
<evidence type="ECO:0000256" key="1">
    <source>
        <dbReference type="ARBA" id="ARBA00022737"/>
    </source>
</evidence>
<dbReference type="PANTHER" id="PTHR24198:SF165">
    <property type="entry name" value="ANKYRIN REPEAT-CONTAINING PROTEIN-RELATED"/>
    <property type="match status" value="1"/>
</dbReference>
<dbReference type="InterPro" id="IPR036770">
    <property type="entry name" value="Ankyrin_rpt-contain_sf"/>
</dbReference>
<dbReference type="SUPFAM" id="SSF48403">
    <property type="entry name" value="Ankyrin repeat"/>
    <property type="match status" value="4"/>
</dbReference>
<keyword evidence="2" id="KW-0040">ANK repeat</keyword>
<dbReference type="Proteomes" id="UP001470230">
    <property type="component" value="Unassembled WGS sequence"/>
</dbReference>
<dbReference type="InterPro" id="IPR002110">
    <property type="entry name" value="Ankyrin_rpt"/>
</dbReference>